<dbReference type="AlphaFoldDB" id="A0A1G7UVP0"/>
<evidence type="ECO:0000313" key="6">
    <source>
        <dbReference type="EMBL" id="SDG50790.1"/>
    </source>
</evidence>
<dbReference type="SMART" id="SM00490">
    <property type="entry name" value="HELICc"/>
    <property type="match status" value="1"/>
</dbReference>
<dbReference type="EMBL" id="FNCP01000003">
    <property type="protein sequence ID" value="SDG50790.1"/>
    <property type="molecule type" value="Genomic_DNA"/>
</dbReference>
<dbReference type="Pfam" id="PF00271">
    <property type="entry name" value="Helicase_C"/>
    <property type="match status" value="1"/>
</dbReference>
<dbReference type="Gene3D" id="3.40.50.300">
    <property type="entry name" value="P-loop containing nucleotide triphosphate hydrolases"/>
    <property type="match status" value="2"/>
</dbReference>
<evidence type="ECO:0000259" key="5">
    <source>
        <dbReference type="PROSITE" id="PS51194"/>
    </source>
</evidence>
<dbReference type="GO" id="GO:0006302">
    <property type="term" value="P:double-strand break repair"/>
    <property type="evidence" value="ECO:0007669"/>
    <property type="project" value="TreeGrafter"/>
</dbReference>
<keyword evidence="3" id="KW-0238">DNA-binding</keyword>
<dbReference type="STRING" id="1121419.SAMN05443529_103243"/>
<dbReference type="Pfam" id="PF04851">
    <property type="entry name" value="ResIII"/>
    <property type="match status" value="1"/>
</dbReference>
<proteinExistence type="predicted"/>
<dbReference type="GO" id="GO:0006270">
    <property type="term" value="P:DNA replication initiation"/>
    <property type="evidence" value="ECO:0007669"/>
    <property type="project" value="TreeGrafter"/>
</dbReference>
<keyword evidence="7" id="KW-1185">Reference proteome</keyword>
<dbReference type="PROSITE" id="PS51192">
    <property type="entry name" value="HELICASE_ATP_BIND_1"/>
    <property type="match status" value="1"/>
</dbReference>
<evidence type="ECO:0000259" key="4">
    <source>
        <dbReference type="PROSITE" id="PS51192"/>
    </source>
</evidence>
<evidence type="ECO:0000256" key="2">
    <source>
        <dbReference type="ARBA" id="ARBA00022840"/>
    </source>
</evidence>
<dbReference type="GO" id="GO:0006310">
    <property type="term" value="P:DNA recombination"/>
    <property type="evidence" value="ECO:0007669"/>
    <property type="project" value="TreeGrafter"/>
</dbReference>
<name>A0A1G7UVP0_9FIRM</name>
<dbReference type="GO" id="GO:0043138">
    <property type="term" value="F:3'-5' DNA helicase activity"/>
    <property type="evidence" value="ECO:0007669"/>
    <property type="project" value="TreeGrafter"/>
</dbReference>
<gene>
    <name evidence="6" type="ORF">SAMN05443529_103243</name>
</gene>
<dbReference type="PROSITE" id="PS51194">
    <property type="entry name" value="HELICASE_CTER"/>
    <property type="match status" value="1"/>
</dbReference>
<protein>
    <submittedName>
        <fullName evidence="6">Competence protein ComFA</fullName>
    </submittedName>
</protein>
<dbReference type="InterPro" id="IPR001650">
    <property type="entry name" value="Helicase_C-like"/>
</dbReference>
<evidence type="ECO:0000313" key="7">
    <source>
        <dbReference type="Proteomes" id="UP000198656"/>
    </source>
</evidence>
<dbReference type="GO" id="GO:0016787">
    <property type="term" value="F:hydrolase activity"/>
    <property type="evidence" value="ECO:0007669"/>
    <property type="project" value="InterPro"/>
</dbReference>
<feature type="domain" description="Helicase ATP-binding" evidence="4">
    <location>
        <begin position="239"/>
        <end position="391"/>
    </location>
</feature>
<keyword evidence="1" id="KW-0547">Nucleotide-binding</keyword>
<reference evidence="7" key="1">
    <citation type="submission" date="2016-10" db="EMBL/GenBank/DDBJ databases">
        <authorList>
            <person name="Varghese N."/>
            <person name="Submissions S."/>
        </authorList>
    </citation>
    <scope>NUCLEOTIDE SEQUENCE [LARGE SCALE GENOMIC DNA]</scope>
    <source>
        <strain evidence="7">DSM 8344</strain>
    </source>
</reference>
<dbReference type="RefSeq" id="WP_092330488.1">
    <property type="nucleotide sequence ID" value="NZ_FNCP01000003.1"/>
</dbReference>
<dbReference type="GO" id="GO:0003677">
    <property type="term" value="F:DNA binding"/>
    <property type="evidence" value="ECO:0007669"/>
    <property type="project" value="UniProtKB-KW"/>
</dbReference>
<dbReference type="InterPro" id="IPR014001">
    <property type="entry name" value="Helicase_ATP-bd"/>
</dbReference>
<accession>A0A1G7UVP0</accession>
<dbReference type="PANTHER" id="PTHR30580:SF1">
    <property type="entry name" value="COMF OPERON PROTEIN 1"/>
    <property type="match status" value="1"/>
</dbReference>
<dbReference type="GO" id="GO:0005524">
    <property type="term" value="F:ATP binding"/>
    <property type="evidence" value="ECO:0007669"/>
    <property type="project" value="UniProtKB-KW"/>
</dbReference>
<evidence type="ECO:0000256" key="1">
    <source>
        <dbReference type="ARBA" id="ARBA00022741"/>
    </source>
</evidence>
<dbReference type="Proteomes" id="UP000198656">
    <property type="component" value="Unassembled WGS sequence"/>
</dbReference>
<evidence type="ECO:0000256" key="3">
    <source>
        <dbReference type="ARBA" id="ARBA00023125"/>
    </source>
</evidence>
<organism evidence="6 7">
    <name type="scientific">Desulfosporosinus hippei DSM 8344</name>
    <dbReference type="NCBI Taxonomy" id="1121419"/>
    <lineage>
        <taxon>Bacteria</taxon>
        <taxon>Bacillati</taxon>
        <taxon>Bacillota</taxon>
        <taxon>Clostridia</taxon>
        <taxon>Eubacteriales</taxon>
        <taxon>Desulfitobacteriaceae</taxon>
        <taxon>Desulfosporosinus</taxon>
    </lineage>
</organism>
<dbReference type="SMART" id="SM00487">
    <property type="entry name" value="DEXDc"/>
    <property type="match status" value="1"/>
</dbReference>
<sequence>MLFFLTIEDKYILRFRPFEERAIFDSRVVCYLSDPLPLAIIQWAAEQLTRGQARDFCGENLEIIKKRISKVLNEYSSGLDLKWKVPERSSSAEDSMTLGREVGNGNETWYAINQLVRGKQLSVRDLRGLAKDFKLRDREIIDLVHNNVLQGTALWVPSVKRNSKGWQCQRCGEKDVEEWPSFYGLAATCGSCGSIGPSTSLDVLYRDQRLFMNSSAKVLFQPHWRLTEAQNLASEQVAEFIGGTSDKALLWAACGAGKTEVCFPSAAGALEQGKSILFAAPRQDVIYDIAPRFQRDFPDYPVQVLTGNTSNRFQLGNMVLATTHQVLRFWQCFDIIFLDEMDAFPYRGNRALDWGLNHALRPGGKLLYLTATPSTEALTSVRKGEMLLIRLPARHHRKPLPVPIWAKYSGSFEGNVCTSFLIERLELLRRSGPLLIFVPKISWVAPWIKSLKKQFPYWSVEGSYSSDSERGPKLKNLKKGQYDIFVSTTILERGITLPGIQVVVFGADHPVFDERALVQMAGRVGRSAEYSGGEAVFVSKNMTPAIKTAVSWIKEQNKLALELGLIQL</sequence>
<keyword evidence="2" id="KW-0067">ATP-binding</keyword>
<dbReference type="InterPro" id="IPR027417">
    <property type="entry name" value="P-loop_NTPase"/>
</dbReference>
<feature type="domain" description="Helicase C-terminal" evidence="5">
    <location>
        <begin position="420"/>
        <end position="568"/>
    </location>
</feature>
<dbReference type="OrthoDB" id="2077914at2"/>
<dbReference type="SUPFAM" id="SSF52540">
    <property type="entry name" value="P-loop containing nucleoside triphosphate hydrolases"/>
    <property type="match status" value="1"/>
</dbReference>
<dbReference type="PANTHER" id="PTHR30580">
    <property type="entry name" value="PRIMOSOMAL PROTEIN N"/>
    <property type="match status" value="1"/>
</dbReference>
<dbReference type="InterPro" id="IPR006935">
    <property type="entry name" value="Helicase/UvrB_N"/>
</dbReference>